<dbReference type="OrthoDB" id="9798761at2"/>
<dbReference type="STRING" id="1795632.TH606_11025"/>
<comment type="caution">
    <text evidence="3">The sequence shown here is derived from an EMBL/GenBank/DDBJ whole genome shotgun (WGS) entry which is preliminary data.</text>
</comment>
<dbReference type="InterPro" id="IPR011089">
    <property type="entry name" value="GmrSD_C"/>
</dbReference>
<evidence type="ECO:0000313" key="4">
    <source>
        <dbReference type="Proteomes" id="UP000076964"/>
    </source>
</evidence>
<dbReference type="Pfam" id="PF07510">
    <property type="entry name" value="GmrSD_C"/>
    <property type="match status" value="1"/>
</dbReference>
<protein>
    <recommendedName>
        <fullName evidence="5">DUF262 domain-containing protein</fullName>
    </recommendedName>
</protein>
<dbReference type="Pfam" id="PF03235">
    <property type="entry name" value="GmrSD_N"/>
    <property type="match status" value="1"/>
</dbReference>
<evidence type="ECO:0000259" key="2">
    <source>
        <dbReference type="Pfam" id="PF07510"/>
    </source>
</evidence>
<dbReference type="AlphaFoldDB" id="A0A177E3Z4"/>
<dbReference type="PANTHER" id="PTHR35149">
    <property type="entry name" value="SLL5132 PROTEIN"/>
    <property type="match status" value="1"/>
</dbReference>
<proteinExistence type="predicted"/>
<dbReference type="RefSeq" id="WP_068544031.1">
    <property type="nucleotide sequence ID" value="NZ_LSFI01000094.1"/>
</dbReference>
<organism evidence="3 4">
    <name type="scientific">Thermodesulfatator autotrophicus</name>
    <dbReference type="NCBI Taxonomy" id="1795632"/>
    <lineage>
        <taxon>Bacteria</taxon>
        <taxon>Pseudomonadati</taxon>
        <taxon>Thermodesulfobacteriota</taxon>
        <taxon>Thermodesulfobacteria</taxon>
        <taxon>Thermodesulfobacteriales</taxon>
        <taxon>Thermodesulfatatoraceae</taxon>
        <taxon>Thermodesulfatator</taxon>
    </lineage>
</organism>
<accession>A0A177E3Z4</accession>
<name>A0A177E3Z4_9BACT</name>
<evidence type="ECO:0008006" key="5">
    <source>
        <dbReference type="Google" id="ProtNLM"/>
    </source>
</evidence>
<dbReference type="InterPro" id="IPR004919">
    <property type="entry name" value="GmrSD_N"/>
</dbReference>
<dbReference type="Proteomes" id="UP000076964">
    <property type="component" value="Unassembled WGS sequence"/>
</dbReference>
<feature type="domain" description="GmrSD restriction endonucleases C-terminal" evidence="2">
    <location>
        <begin position="406"/>
        <end position="541"/>
    </location>
</feature>
<sequence length="551" mass="64929">MPKIDFNRDGIGHFLSDKFLKVPLYQRSFAWQKENVKELFDDITNFYPNEYFIGTIVVTDKRDYLEIVDGQQRLVTISLFFITIRDFLKEIGETKKADAIENEFLVKESYREEERKQRLMLNNIDNDFYSRALIESEKIEPIRASHERLIEAYRFLRSFIENRYNSEGLNGILDLVDFIKDKLLVIIVTVSDDVNAFTVFETLNDRGLVLSQTDLIKNYLFNKASDRISEAQDKWTRFTGAIESGINEEEILNYMRYYWSSKYGLTREKELYKNIKEKMRNKNHVITFLSNLEKTSEIYLAILNPNHPFWSNFPPECSEYIEELLELRLTQNRPFLIAILEIWKERPEEVKKALKLIVSWSVRNLITGMIGSGTIEREFSKQAKLINEGRISNAKELLNSAIDLIPPDEQFQKAFEIATVSKSYIARYYLRKIEQEYRTTLELAPIKNPEKVNLEHILPESPIDLHTDWPDFDESLHKTYYRRIGNLTLLDKKMNSDIGNGPFEGKKAIYKESELIITKNIADYDVWSPSKIEERQKEFAKKAVEIWNLKI</sequence>
<evidence type="ECO:0000313" key="3">
    <source>
        <dbReference type="EMBL" id="OAG26684.1"/>
    </source>
</evidence>
<keyword evidence="4" id="KW-1185">Reference proteome</keyword>
<reference evidence="3 4" key="1">
    <citation type="submission" date="2016-02" db="EMBL/GenBank/DDBJ databases">
        <title>Draft genome sequence of Thermodesulfatator sp. S606.</title>
        <authorList>
            <person name="Lai Q."/>
            <person name="Cao J."/>
            <person name="Dupont S."/>
            <person name="Shao Z."/>
            <person name="Jebbar M."/>
            <person name="Alain K."/>
        </authorList>
    </citation>
    <scope>NUCLEOTIDE SEQUENCE [LARGE SCALE GENOMIC DNA]</scope>
    <source>
        <strain evidence="3 4">S606</strain>
    </source>
</reference>
<gene>
    <name evidence="3" type="ORF">TH606_11025</name>
</gene>
<dbReference type="EMBL" id="LSFI01000094">
    <property type="protein sequence ID" value="OAG26684.1"/>
    <property type="molecule type" value="Genomic_DNA"/>
</dbReference>
<evidence type="ECO:0000259" key="1">
    <source>
        <dbReference type="Pfam" id="PF03235"/>
    </source>
</evidence>
<feature type="domain" description="GmrSD restriction endonucleases N-terminal" evidence="1">
    <location>
        <begin position="13"/>
        <end position="221"/>
    </location>
</feature>
<dbReference type="PANTHER" id="PTHR35149:SF2">
    <property type="entry name" value="DUF262 DOMAIN-CONTAINING PROTEIN"/>
    <property type="match status" value="1"/>
</dbReference>